<dbReference type="InterPro" id="IPR018564">
    <property type="entry name" value="Repl_chkpnt_MRC1_dom"/>
</dbReference>
<dbReference type="InterPro" id="IPR024146">
    <property type="entry name" value="Claspin"/>
</dbReference>
<feature type="compositionally biased region" description="Low complexity" evidence="4">
    <location>
        <begin position="1056"/>
        <end position="1078"/>
    </location>
</feature>
<feature type="domain" description="DNA replication checkpoint mediator MRC1" evidence="5">
    <location>
        <begin position="884"/>
        <end position="1022"/>
    </location>
</feature>
<feature type="compositionally biased region" description="Low complexity" evidence="4">
    <location>
        <begin position="357"/>
        <end position="373"/>
    </location>
</feature>
<feature type="compositionally biased region" description="Basic and acidic residues" evidence="4">
    <location>
        <begin position="263"/>
        <end position="274"/>
    </location>
</feature>
<protein>
    <recommendedName>
        <fullName evidence="5">DNA replication checkpoint mediator MRC1 domain-containing protein</fullName>
    </recommendedName>
</protein>
<sequence length="1290" mass="139701">MVSSPALRGSSPEPLTPRSKIRALLETVESSDGEGEEQSNSSSLGPTVRHVARLGPKSWNNDDSDESDIVARPRGKLVSRMQGAPRMNGQMAAETARERVKKMLERQDAQQDAERMSNGDGQDDDLPLAPRRLKRPAATEKAPGPVEQLSRSPSPGLFVSSPVRPSPGRAPAVRDDSENELPAPKSDRFKALVERKRRERLEREAAEAARVAEREARHEQLTSELEQLLPDDDDDDDDGGITDDEGGRRLSQKSRPARKASKKAIEEMNRETQRLARNMQLAHEPKTRRKFSMASLFERFNYRPAGEPVQDDHMDSSSRHGTPQSDAGMNDADTPPSSPPMTKQTEEASTAHGIKITSSGSTGTATPATAAKQPSKRRVRVRLPAAVAVTTFDSGDELEITTTSKNKFDRIFDNIPRNKSAESRSLQALRALAQVRSAGSGTSRKADRFEMTAGELQVFLATKAREQARLERDRRLDILRGQGIAIQTAEEREKQEQEVEDLVAKARQEAQKIMEQERDQVRREKKASGCVDPLAWDDSEDDEYRGSDDEGNAAPSEVDVSGSEDDETAEDDEAGGGREVKGNSLFDEAAECSGSEVSEGEQDAARDDDEDEMEGQVVVTRQRRKRNTNAVLSDDEAGVEATPRPAEVATQTTPAAAGAASVVAPSSVLRSAKKTFIPGLPVQGPAGLGLTQIFAGTMDSQMGGSTTGGPTQSMMPDFDQFPDSNFSATADEPLEDVLLDSQNQNTYQTTQGVQLNLSQSQMYGLDTLAGHGPQTQISELMELSQDGGLQQQTPLRDRFAEPPLSTAETMIVEKQGDDGLSVQDSPLVRKGRLRRRMDMLTMQAAEPESSESIIPSTEGNAFRSMADAAKKERKLLGAKEFDRKKSKAKEMIEEQAEESEDEYAGLGGADGEESDSDSAGSVEEMIDDAAGNDRDEGKLAAFFADRERADDEQQVEKLFKDISKGMLRRKRGADLDLSDSDDGGEARRRMKRRQFAKLQKALFADERVKKIAENPGNRAFLRTIEDRGSDDDDDDDDDEADFLGGLLVEAPAQPLPTSTTTIPDSQPQPQPQSQAAAPGGIATGPRPAAHLRRTKDGRKPPCIGQVRQTLSDLLDEGSSGSVVPATEAGGSDSEQDDDGPAADKENQAPPPPPPPPLVIDRIELKRRAAACAATATATRMAFGAAQAPEPLAFKVPPLLRRATTNSSLLSAAAPGDSAPSAGGFGQEARIKKGAGKRSGIGGFARQNEQRAKARESERRRQERKIKGAARRIGMVGGLLGRGSFDQHSGR</sequence>
<dbReference type="GO" id="GO:0033314">
    <property type="term" value="P:mitotic DNA replication checkpoint signaling"/>
    <property type="evidence" value="ECO:0007669"/>
    <property type="project" value="TreeGrafter"/>
</dbReference>
<feature type="compositionally biased region" description="Low complexity" evidence="4">
    <location>
        <begin position="1210"/>
        <end position="1221"/>
    </location>
</feature>
<organism evidence="6 9">
    <name type="scientific">Ustilaginoidea virens</name>
    <name type="common">Rice false smut fungus</name>
    <name type="synonym">Villosiclava virens</name>
    <dbReference type="NCBI Taxonomy" id="1159556"/>
    <lineage>
        <taxon>Eukaryota</taxon>
        <taxon>Fungi</taxon>
        <taxon>Dikarya</taxon>
        <taxon>Ascomycota</taxon>
        <taxon>Pezizomycotina</taxon>
        <taxon>Sordariomycetes</taxon>
        <taxon>Hypocreomycetidae</taxon>
        <taxon>Hypocreales</taxon>
        <taxon>Clavicipitaceae</taxon>
        <taxon>Ustilaginoidea</taxon>
    </lineage>
</organism>
<dbReference type="Proteomes" id="UP000054053">
    <property type="component" value="Unassembled WGS sequence"/>
</dbReference>
<dbReference type="KEGG" id="uvi:66061037"/>
<feature type="region of interest" description="Disordered" evidence="4">
    <location>
        <begin position="510"/>
        <end position="653"/>
    </location>
</feature>
<feature type="region of interest" description="Disordered" evidence="4">
    <location>
        <begin position="1014"/>
        <end position="1158"/>
    </location>
</feature>
<keyword evidence="8" id="KW-1185">Reference proteome</keyword>
<feature type="compositionally biased region" description="Basic and acidic residues" evidence="4">
    <location>
        <begin position="1247"/>
        <end position="1260"/>
    </location>
</feature>
<feature type="region of interest" description="Disordered" evidence="4">
    <location>
        <begin position="970"/>
        <end position="991"/>
    </location>
</feature>
<dbReference type="OrthoDB" id="2130597at2759"/>
<evidence type="ECO:0000313" key="9">
    <source>
        <dbReference type="Proteomes" id="UP000054053"/>
    </source>
</evidence>
<dbReference type="GO" id="GO:0010997">
    <property type="term" value="F:anaphase-promoting complex binding"/>
    <property type="evidence" value="ECO:0007669"/>
    <property type="project" value="TreeGrafter"/>
</dbReference>
<reference evidence="6" key="1">
    <citation type="journal article" date="2016" name="Genome Announc.">
        <title>Genome Sequence of Ustilaginoidea virens IPU010, a Rice Pathogenic Fungus Causing False Smut.</title>
        <authorList>
            <person name="Kumagai T."/>
            <person name="Ishii T."/>
            <person name="Terai G."/>
            <person name="Umemura M."/>
            <person name="Machida M."/>
            <person name="Asai K."/>
        </authorList>
    </citation>
    <scope>NUCLEOTIDE SEQUENCE [LARGE SCALE GENOMIC DNA]</scope>
    <source>
        <strain evidence="6">IPU010</strain>
    </source>
</reference>
<reference evidence="9" key="2">
    <citation type="journal article" date="2016" name="Genome Announc.">
        <title>Genome sequence of Ustilaginoidea virens IPU010, a rice pathogenic fungus causing false smut.</title>
        <authorList>
            <person name="Kumagai T."/>
            <person name="Ishii T."/>
            <person name="Terai G."/>
            <person name="Umemura M."/>
            <person name="Machida M."/>
            <person name="Asai K."/>
        </authorList>
    </citation>
    <scope>NUCLEOTIDE SEQUENCE [LARGE SCALE GENOMIC DNA]</scope>
    <source>
        <strain evidence="9">IPU010</strain>
    </source>
</reference>
<evidence type="ECO:0000313" key="6">
    <source>
        <dbReference type="EMBL" id="GAO16382.1"/>
    </source>
</evidence>
<dbReference type="Pfam" id="PF09444">
    <property type="entry name" value="MRC1"/>
    <property type="match status" value="1"/>
</dbReference>
<evidence type="ECO:0000256" key="4">
    <source>
        <dbReference type="SAM" id="MobiDB-lite"/>
    </source>
</evidence>
<feature type="region of interest" description="Disordered" evidence="4">
    <location>
        <begin position="27"/>
        <end position="378"/>
    </location>
</feature>
<evidence type="ECO:0000313" key="8">
    <source>
        <dbReference type="Proteomes" id="UP000027002"/>
    </source>
</evidence>
<dbReference type="EMBL" id="CP072753">
    <property type="protein sequence ID" value="QUC16018.1"/>
    <property type="molecule type" value="Genomic_DNA"/>
</dbReference>
<feature type="region of interest" description="Disordered" evidence="4">
    <location>
        <begin position="843"/>
        <end position="866"/>
    </location>
</feature>
<evidence type="ECO:0000256" key="1">
    <source>
        <dbReference type="ARBA" id="ARBA00004123"/>
    </source>
</evidence>
<feature type="compositionally biased region" description="Acidic residues" evidence="4">
    <location>
        <begin position="562"/>
        <end position="574"/>
    </location>
</feature>
<dbReference type="EMBL" id="BBTG02000035">
    <property type="protein sequence ID" value="GAO16382.1"/>
    <property type="molecule type" value="Genomic_DNA"/>
</dbReference>
<keyword evidence="3" id="KW-0539">Nucleus</keyword>
<evidence type="ECO:0000256" key="2">
    <source>
        <dbReference type="ARBA" id="ARBA00022553"/>
    </source>
</evidence>
<feature type="compositionally biased region" description="Acidic residues" evidence="4">
    <location>
        <begin position="598"/>
        <end position="614"/>
    </location>
</feature>
<feature type="region of interest" description="Disordered" evidence="4">
    <location>
        <begin position="1210"/>
        <end position="1290"/>
    </location>
</feature>
<feature type="compositionally biased region" description="Basic residues" evidence="4">
    <location>
        <begin position="250"/>
        <end position="262"/>
    </location>
</feature>
<feature type="compositionally biased region" description="Acidic residues" evidence="4">
    <location>
        <begin position="893"/>
        <end position="903"/>
    </location>
</feature>
<feature type="compositionally biased region" description="Low complexity" evidence="4">
    <location>
        <begin position="846"/>
        <end position="858"/>
    </location>
</feature>
<name>A0A1B5KZC2_USTVR</name>
<feature type="compositionally biased region" description="Basic and acidic residues" evidence="4">
    <location>
        <begin position="95"/>
        <end position="117"/>
    </location>
</feature>
<feature type="region of interest" description="Disordered" evidence="4">
    <location>
        <begin position="1"/>
        <end position="20"/>
    </location>
</feature>
<keyword evidence="2" id="KW-0597">Phosphoprotein</keyword>
<feature type="compositionally biased region" description="Pro residues" evidence="4">
    <location>
        <begin position="1148"/>
        <end position="1157"/>
    </location>
</feature>
<evidence type="ECO:0000259" key="5">
    <source>
        <dbReference type="Pfam" id="PF09444"/>
    </source>
</evidence>
<feature type="compositionally biased region" description="Low complexity" evidence="4">
    <location>
        <begin position="1110"/>
        <end position="1121"/>
    </location>
</feature>
<evidence type="ECO:0000313" key="7">
    <source>
        <dbReference type="EMBL" id="QUC16018.1"/>
    </source>
</evidence>
<dbReference type="PANTHER" id="PTHR14396">
    <property type="entry name" value="CLASPIN"/>
    <property type="match status" value="1"/>
</dbReference>
<dbReference type="PANTHER" id="PTHR14396:SF10">
    <property type="entry name" value="CLASPIN"/>
    <property type="match status" value="1"/>
</dbReference>
<feature type="compositionally biased region" description="Basic and acidic residues" evidence="4">
    <location>
        <begin position="185"/>
        <end position="221"/>
    </location>
</feature>
<dbReference type="GO" id="GO:0007095">
    <property type="term" value="P:mitotic G2 DNA damage checkpoint signaling"/>
    <property type="evidence" value="ECO:0007669"/>
    <property type="project" value="TreeGrafter"/>
</dbReference>
<comment type="subcellular location">
    <subcellularLocation>
        <location evidence="1">Nucleus</location>
    </subcellularLocation>
</comment>
<feature type="compositionally biased region" description="Acidic residues" evidence="4">
    <location>
        <begin position="1028"/>
        <end position="1041"/>
    </location>
</feature>
<evidence type="ECO:0000256" key="3">
    <source>
        <dbReference type="ARBA" id="ARBA00023242"/>
    </source>
</evidence>
<dbReference type="RefSeq" id="XP_042993691.1">
    <property type="nucleotide sequence ID" value="XM_043137757.1"/>
</dbReference>
<feature type="compositionally biased region" description="Basic and acidic residues" evidence="4">
    <location>
        <begin position="882"/>
        <end position="892"/>
    </location>
</feature>
<gene>
    <name evidence="7" type="ORF">UV8b_00259</name>
    <name evidence="6" type="ORF">UVI_02049640</name>
</gene>
<dbReference type="Proteomes" id="UP000027002">
    <property type="component" value="Chromosome 1"/>
</dbReference>
<reference evidence="7" key="3">
    <citation type="submission" date="2020-03" db="EMBL/GenBank/DDBJ databases">
        <title>A mixture of massive structural variations and highly conserved coding sequences in Ustilaginoidea virens genome.</title>
        <authorList>
            <person name="Zhang K."/>
            <person name="Zhao Z."/>
            <person name="Zhang Z."/>
            <person name="Li Y."/>
            <person name="Hsiang T."/>
            <person name="Sun W."/>
        </authorList>
    </citation>
    <scope>NUCLEOTIDE SEQUENCE</scope>
    <source>
        <strain evidence="7">UV-8b</strain>
    </source>
</reference>
<proteinExistence type="predicted"/>
<feature type="region of interest" description="Disordered" evidence="4">
    <location>
        <begin position="882"/>
        <end position="934"/>
    </location>
</feature>
<dbReference type="GeneID" id="66061037"/>
<feature type="compositionally biased region" description="Basic and acidic residues" evidence="4">
    <location>
        <begin position="510"/>
        <end position="522"/>
    </location>
</feature>
<feature type="compositionally biased region" description="Acidic residues" evidence="4">
    <location>
        <begin position="229"/>
        <end position="244"/>
    </location>
</feature>
<accession>A0A1B5KZC2</accession>
<dbReference type="GO" id="GO:0005634">
    <property type="term" value="C:nucleus"/>
    <property type="evidence" value="ECO:0007669"/>
    <property type="project" value="UniProtKB-SubCell"/>
</dbReference>